<organism evidence="5 6">
    <name type="scientific">Amantichitinum ursilacus</name>
    <dbReference type="NCBI Taxonomy" id="857265"/>
    <lineage>
        <taxon>Bacteria</taxon>
        <taxon>Pseudomonadati</taxon>
        <taxon>Pseudomonadota</taxon>
        <taxon>Betaproteobacteria</taxon>
        <taxon>Neisseriales</taxon>
        <taxon>Chitinibacteraceae</taxon>
        <taxon>Amantichitinum</taxon>
    </lineage>
</organism>
<name>A0A0N1JSZ0_9NEIS</name>
<dbReference type="Proteomes" id="UP000037939">
    <property type="component" value="Unassembled WGS sequence"/>
</dbReference>
<gene>
    <name evidence="5" type="primary">kipA</name>
    <name evidence="5" type="ORF">WG78_09475</name>
</gene>
<dbReference type="RefSeq" id="WP_053937549.1">
    <property type="nucleotide sequence ID" value="NZ_LAQT01000007.1"/>
</dbReference>
<dbReference type="GO" id="GO:0005524">
    <property type="term" value="F:ATP binding"/>
    <property type="evidence" value="ECO:0007669"/>
    <property type="project" value="UniProtKB-KW"/>
</dbReference>
<dbReference type="NCBIfam" id="TIGR00724">
    <property type="entry name" value="urea_amlyse_rel"/>
    <property type="match status" value="1"/>
</dbReference>
<evidence type="ECO:0000313" key="5">
    <source>
        <dbReference type="EMBL" id="KPC53309.1"/>
    </source>
</evidence>
<keyword evidence="6" id="KW-1185">Reference proteome</keyword>
<feature type="domain" description="Carboxyltransferase" evidence="4">
    <location>
        <begin position="24"/>
        <end position="298"/>
    </location>
</feature>
<evidence type="ECO:0000256" key="2">
    <source>
        <dbReference type="ARBA" id="ARBA00022801"/>
    </source>
</evidence>
<protein>
    <submittedName>
        <fullName evidence="5">KipI antagonist</fullName>
    </submittedName>
</protein>
<sequence>MSLRILKTGPQCSVQDLGRFGASQWGVPVGGVMDIPALLVGNLLVGNAPELAALEVTLGGLHVRFQSDAVIALTGAWVPATLDKQPLPCWRSVPVRKGQTLALGWAEQGARSYLCVSGGIDVPIVLNARATDLASGFGGFEGRALKVGDILPLGVWDGHAPQASVRAPERGEVLRILPGTEWTAFSQAAQKALVSEPWRVTPDANRMGAWLAGPDLGLDPPLDLPSHSVQRGVIQVPPSGQPVLLLPDAQTTGGYPKIAQVIRADIWRMGQFRPGDSIRFVEVTMPQALAALQAQRQWLVQIENQLKWRIQ</sequence>
<keyword evidence="1" id="KW-0547">Nucleotide-binding</keyword>
<dbReference type="PANTHER" id="PTHR43309">
    <property type="entry name" value="5-OXOPROLINASE SUBUNIT C"/>
    <property type="match status" value="1"/>
</dbReference>
<dbReference type="SMART" id="SM00797">
    <property type="entry name" value="AHS2"/>
    <property type="match status" value="1"/>
</dbReference>
<dbReference type="AlphaFoldDB" id="A0A0N1JSZ0"/>
<keyword evidence="2" id="KW-0378">Hydrolase</keyword>
<dbReference type="PANTHER" id="PTHR43309:SF3">
    <property type="entry name" value="5-OXOPROLINASE SUBUNIT C"/>
    <property type="match status" value="1"/>
</dbReference>
<dbReference type="SUPFAM" id="SSF50891">
    <property type="entry name" value="Cyclophilin-like"/>
    <property type="match status" value="1"/>
</dbReference>
<dbReference type="Gene3D" id="2.40.100.10">
    <property type="entry name" value="Cyclophilin-like"/>
    <property type="match status" value="1"/>
</dbReference>
<evidence type="ECO:0000256" key="3">
    <source>
        <dbReference type="ARBA" id="ARBA00022840"/>
    </source>
</evidence>
<accession>A0A0N1JSZ0</accession>
<dbReference type="OrthoDB" id="9768696at2"/>
<keyword evidence="3" id="KW-0067">ATP-binding</keyword>
<reference evidence="5 6" key="1">
    <citation type="submission" date="2015-07" db="EMBL/GenBank/DDBJ databases">
        <title>Draft genome sequence of the Amantichitinum ursilacus IGB-41, a new chitin-degrading bacterium.</title>
        <authorList>
            <person name="Kirstahler P."/>
            <person name="Guenther M."/>
            <person name="Grumaz C."/>
            <person name="Rupp S."/>
            <person name="Zibek S."/>
            <person name="Sohn K."/>
        </authorList>
    </citation>
    <scope>NUCLEOTIDE SEQUENCE [LARGE SCALE GENOMIC DNA]</scope>
    <source>
        <strain evidence="5 6">IGB-41</strain>
    </source>
</reference>
<evidence type="ECO:0000259" key="4">
    <source>
        <dbReference type="SMART" id="SM00797"/>
    </source>
</evidence>
<comment type="caution">
    <text evidence="5">The sequence shown here is derived from an EMBL/GenBank/DDBJ whole genome shotgun (WGS) entry which is preliminary data.</text>
</comment>
<dbReference type="InterPro" id="IPR029000">
    <property type="entry name" value="Cyclophilin-like_dom_sf"/>
</dbReference>
<dbReference type="STRING" id="857265.WG78_09475"/>
<dbReference type="InterPro" id="IPR003778">
    <property type="entry name" value="CT_A_B"/>
</dbReference>
<proteinExistence type="predicted"/>
<evidence type="ECO:0000256" key="1">
    <source>
        <dbReference type="ARBA" id="ARBA00022741"/>
    </source>
</evidence>
<dbReference type="GO" id="GO:0016787">
    <property type="term" value="F:hydrolase activity"/>
    <property type="evidence" value="ECO:0007669"/>
    <property type="project" value="UniProtKB-KW"/>
</dbReference>
<evidence type="ECO:0000313" key="6">
    <source>
        <dbReference type="Proteomes" id="UP000037939"/>
    </source>
</evidence>
<dbReference type="InterPro" id="IPR052708">
    <property type="entry name" value="PxpC"/>
</dbReference>
<dbReference type="PATRIC" id="fig|857265.3.peg.1950"/>
<dbReference type="Pfam" id="PF02626">
    <property type="entry name" value="CT_A_B"/>
    <property type="match status" value="1"/>
</dbReference>
<dbReference type="EMBL" id="LAQT01000007">
    <property type="protein sequence ID" value="KPC53309.1"/>
    <property type="molecule type" value="Genomic_DNA"/>
</dbReference>